<proteinExistence type="predicted"/>
<comment type="caution">
    <text evidence="1">The sequence shown here is derived from an EMBL/GenBank/DDBJ whole genome shotgun (WGS) entry which is preliminary data.</text>
</comment>
<protein>
    <submittedName>
        <fullName evidence="1">Uncharacterized protein</fullName>
    </submittedName>
</protein>
<evidence type="ECO:0000313" key="2">
    <source>
        <dbReference type="Proteomes" id="UP001597012"/>
    </source>
</evidence>
<keyword evidence="2" id="KW-1185">Reference proteome</keyword>
<organism evidence="1 2">
    <name type="scientific">Maribacter chungangensis</name>
    <dbReference type="NCBI Taxonomy" id="1069117"/>
    <lineage>
        <taxon>Bacteria</taxon>
        <taxon>Pseudomonadati</taxon>
        <taxon>Bacteroidota</taxon>
        <taxon>Flavobacteriia</taxon>
        <taxon>Flavobacteriales</taxon>
        <taxon>Flavobacteriaceae</taxon>
        <taxon>Maribacter</taxon>
    </lineage>
</organism>
<gene>
    <name evidence="1" type="ORF">ACFQZJ_02980</name>
</gene>
<evidence type="ECO:0000313" key="1">
    <source>
        <dbReference type="EMBL" id="MFD0796410.1"/>
    </source>
</evidence>
<dbReference type="Proteomes" id="UP001597012">
    <property type="component" value="Unassembled WGS sequence"/>
</dbReference>
<dbReference type="EMBL" id="JBHTHY010000003">
    <property type="protein sequence ID" value="MFD0796410.1"/>
    <property type="molecule type" value="Genomic_DNA"/>
</dbReference>
<dbReference type="RefSeq" id="WP_379932181.1">
    <property type="nucleotide sequence ID" value="NZ_JBHTHY010000003.1"/>
</dbReference>
<name>A0ABW3AZU6_9FLAO</name>
<sequence>MNGLVFSDSKSVMEYAAAQGLYEALVVQVKRDFTRANLTVAFDDNPRPKQLETYIREKIYLLLMERFPEYLNLMYAVDIPERAFKFLSITNTVAVAEQVTFLILKRELQKVVTKEKYRSGN</sequence>
<reference evidence="2" key="1">
    <citation type="journal article" date="2019" name="Int. J. Syst. Evol. Microbiol.">
        <title>The Global Catalogue of Microorganisms (GCM) 10K type strain sequencing project: providing services to taxonomists for standard genome sequencing and annotation.</title>
        <authorList>
            <consortium name="The Broad Institute Genomics Platform"/>
            <consortium name="The Broad Institute Genome Sequencing Center for Infectious Disease"/>
            <person name="Wu L."/>
            <person name="Ma J."/>
        </authorList>
    </citation>
    <scope>NUCLEOTIDE SEQUENCE [LARGE SCALE GENOMIC DNA]</scope>
    <source>
        <strain evidence="2">CCUG 61948</strain>
    </source>
</reference>
<accession>A0ABW3AZU6</accession>